<keyword evidence="2" id="KW-0812">Transmembrane</keyword>
<keyword evidence="4" id="KW-0430">Lectin</keyword>
<dbReference type="PANTHER" id="PTHR14789">
    <property type="entry name" value="CHONDROLECTIN VARIANT CHODLFDELTAE"/>
    <property type="match status" value="1"/>
</dbReference>
<evidence type="ECO:0000256" key="8">
    <source>
        <dbReference type="SAM" id="SignalP"/>
    </source>
</evidence>
<feature type="region of interest" description="Disordered" evidence="7">
    <location>
        <begin position="249"/>
        <end position="293"/>
    </location>
</feature>
<reference evidence="11" key="3">
    <citation type="journal article" date="2014" name="Nature">
        <title>Elephant shark genome provides unique insights into gnathostome evolution.</title>
        <authorList>
            <consortium name="International Elephant Shark Genome Sequencing Consortium"/>
            <person name="Venkatesh B."/>
            <person name="Lee A.P."/>
            <person name="Ravi V."/>
            <person name="Maurya A.K."/>
            <person name="Lian M.M."/>
            <person name="Swann J.B."/>
            <person name="Ohta Y."/>
            <person name="Flajnik M.F."/>
            <person name="Sutoh Y."/>
            <person name="Kasahara M."/>
            <person name="Hoon S."/>
            <person name="Gangu V."/>
            <person name="Roy S.W."/>
            <person name="Irimia M."/>
            <person name="Korzh V."/>
            <person name="Kondrychyn I."/>
            <person name="Lim Z.W."/>
            <person name="Tay B.H."/>
            <person name="Tohari S."/>
            <person name="Kong K.W."/>
            <person name="Ho S."/>
            <person name="Lorente-Galdos B."/>
            <person name="Quilez J."/>
            <person name="Marques-Bonet T."/>
            <person name="Raney B.J."/>
            <person name="Ingham P.W."/>
            <person name="Tay A."/>
            <person name="Hillier L.W."/>
            <person name="Minx P."/>
            <person name="Boehm T."/>
            <person name="Wilson R.K."/>
            <person name="Brenner S."/>
            <person name="Warren W.C."/>
        </authorList>
    </citation>
    <scope>NUCLEOTIDE SEQUENCE [LARGE SCALE GENOMIC DNA]</scope>
</reference>
<keyword evidence="11" id="KW-1185">Reference proteome</keyword>
<evidence type="ECO:0000313" key="11">
    <source>
        <dbReference type="Proteomes" id="UP000314986"/>
    </source>
</evidence>
<keyword evidence="3 8" id="KW-0732">Signal</keyword>
<dbReference type="AlphaFoldDB" id="A0A4W3HC50"/>
<dbReference type="GO" id="GO:0016020">
    <property type="term" value="C:membrane"/>
    <property type="evidence" value="ECO:0007669"/>
    <property type="project" value="UniProtKB-SubCell"/>
</dbReference>
<evidence type="ECO:0000256" key="7">
    <source>
        <dbReference type="SAM" id="MobiDB-lite"/>
    </source>
</evidence>
<evidence type="ECO:0000256" key="3">
    <source>
        <dbReference type="ARBA" id="ARBA00022729"/>
    </source>
</evidence>
<feature type="compositionally biased region" description="Basic and acidic residues" evidence="7">
    <location>
        <begin position="250"/>
        <end position="268"/>
    </location>
</feature>
<dbReference type="Gene3D" id="3.10.100.10">
    <property type="entry name" value="Mannose-Binding Protein A, subunit A"/>
    <property type="match status" value="1"/>
</dbReference>
<reference evidence="11" key="2">
    <citation type="journal article" date="2007" name="PLoS Biol.">
        <title>Survey sequencing and comparative analysis of the elephant shark (Callorhinchus milii) genome.</title>
        <authorList>
            <person name="Venkatesh B."/>
            <person name="Kirkness E.F."/>
            <person name="Loh Y.H."/>
            <person name="Halpern A.L."/>
            <person name="Lee A.P."/>
            <person name="Johnson J."/>
            <person name="Dandona N."/>
            <person name="Viswanathan L.D."/>
            <person name="Tay A."/>
            <person name="Venter J.C."/>
            <person name="Strausberg R.L."/>
            <person name="Brenner S."/>
        </authorList>
    </citation>
    <scope>NUCLEOTIDE SEQUENCE [LARGE SCALE GENOMIC DNA]</scope>
</reference>
<dbReference type="GO" id="GO:0005737">
    <property type="term" value="C:cytoplasm"/>
    <property type="evidence" value="ECO:0007669"/>
    <property type="project" value="TreeGrafter"/>
</dbReference>
<dbReference type="GeneTree" id="ENSGT00390000001844"/>
<keyword evidence="5" id="KW-1133">Transmembrane helix</keyword>
<sequence>MQGLLLSQLLLVLLLLLLLLLSLAYLRAGQTVCTSGSEHPCYKIAYFQELSRRVGFKEASQACRMDGGSLTSVESLEEQSLIEGLLQDLAKSASGISDGDFWIGLSRGGEERGHASLTSCPDLYRWTDGSAAKFRNWYTDEPSCGSEACVVMYHQLSAHPGLGGPYLYQWNDDRCNMKHNFICKYGPHTAANWGFASGGCPQTLAGPGISPSNECHRKEQRQQRAFTQRAHHSLTQGSVPERLTVVENDTEPRWGERGGRGDPRETRVRFPGQGDKFPYPTHSHTPLCLPSGK</sequence>
<reference evidence="10" key="5">
    <citation type="submission" date="2025-09" db="UniProtKB">
        <authorList>
            <consortium name="Ensembl"/>
        </authorList>
    </citation>
    <scope>IDENTIFICATION</scope>
</reference>
<evidence type="ECO:0000256" key="5">
    <source>
        <dbReference type="ARBA" id="ARBA00022989"/>
    </source>
</evidence>
<reference evidence="10" key="4">
    <citation type="submission" date="2025-08" db="UniProtKB">
        <authorList>
            <consortium name="Ensembl"/>
        </authorList>
    </citation>
    <scope>IDENTIFICATION</scope>
</reference>
<feature type="domain" description="C-type lectin" evidence="9">
    <location>
        <begin position="37"/>
        <end position="184"/>
    </location>
</feature>
<reference evidence="11" key="1">
    <citation type="journal article" date="2006" name="Science">
        <title>Ancient noncoding elements conserved in the human genome.</title>
        <authorList>
            <person name="Venkatesh B."/>
            <person name="Kirkness E.F."/>
            <person name="Loh Y.H."/>
            <person name="Halpern A.L."/>
            <person name="Lee A.P."/>
            <person name="Johnson J."/>
            <person name="Dandona N."/>
            <person name="Viswanathan L.D."/>
            <person name="Tay A."/>
            <person name="Venter J.C."/>
            <person name="Strausberg R.L."/>
            <person name="Brenner S."/>
        </authorList>
    </citation>
    <scope>NUCLEOTIDE SEQUENCE [LARGE SCALE GENOMIC DNA]</scope>
</reference>
<comment type="subcellular location">
    <subcellularLocation>
        <location evidence="1">Membrane</location>
        <topology evidence="1">Single-pass type I membrane protein</topology>
    </subcellularLocation>
</comment>
<name>A0A4W3HC50_CALMI</name>
<dbReference type="InterPro" id="IPR016186">
    <property type="entry name" value="C-type_lectin-like/link_sf"/>
</dbReference>
<accession>A0A4W3HC50</accession>
<dbReference type="Pfam" id="PF00059">
    <property type="entry name" value="Lectin_C"/>
    <property type="match status" value="1"/>
</dbReference>
<dbReference type="InParanoid" id="A0A4W3HC50"/>
<evidence type="ECO:0000256" key="1">
    <source>
        <dbReference type="ARBA" id="ARBA00004479"/>
    </source>
</evidence>
<feature type="signal peptide" evidence="8">
    <location>
        <begin position="1"/>
        <end position="28"/>
    </location>
</feature>
<evidence type="ECO:0000313" key="10">
    <source>
        <dbReference type="Ensembl" id="ENSCMIP00000014463.1"/>
    </source>
</evidence>
<proteinExistence type="predicted"/>
<dbReference type="SMART" id="SM00034">
    <property type="entry name" value="CLECT"/>
    <property type="match status" value="1"/>
</dbReference>
<evidence type="ECO:0000259" key="9">
    <source>
        <dbReference type="PROSITE" id="PS50041"/>
    </source>
</evidence>
<dbReference type="Ensembl" id="ENSCMIT00000014773.1">
    <property type="protein sequence ID" value="ENSCMIP00000014463.1"/>
    <property type="gene ID" value="ENSCMIG00000007161.1"/>
</dbReference>
<dbReference type="FunFam" id="3.10.100.10:FF:000006">
    <property type="entry name" value="Layilin b"/>
    <property type="match status" value="1"/>
</dbReference>
<dbReference type="InterPro" id="IPR001304">
    <property type="entry name" value="C-type_lectin-like"/>
</dbReference>
<evidence type="ECO:0000256" key="4">
    <source>
        <dbReference type="ARBA" id="ARBA00022734"/>
    </source>
</evidence>
<dbReference type="PANTHER" id="PTHR14789:SF1">
    <property type="entry name" value="CHONDROLECTIN"/>
    <property type="match status" value="1"/>
</dbReference>
<dbReference type="InterPro" id="IPR016187">
    <property type="entry name" value="CTDL_fold"/>
</dbReference>
<dbReference type="GO" id="GO:0050772">
    <property type="term" value="P:positive regulation of axonogenesis"/>
    <property type="evidence" value="ECO:0007669"/>
    <property type="project" value="TreeGrafter"/>
</dbReference>
<dbReference type="SUPFAM" id="SSF56436">
    <property type="entry name" value="C-type lectin-like"/>
    <property type="match status" value="1"/>
</dbReference>
<dbReference type="InterPro" id="IPR051505">
    <property type="entry name" value="C-type_lectin_domain"/>
</dbReference>
<protein>
    <submittedName>
        <fullName evidence="10">Chondrolectin</fullName>
    </submittedName>
</protein>
<evidence type="ECO:0000256" key="2">
    <source>
        <dbReference type="ARBA" id="ARBA00022692"/>
    </source>
</evidence>
<dbReference type="PROSITE" id="PS50041">
    <property type="entry name" value="C_TYPE_LECTIN_2"/>
    <property type="match status" value="1"/>
</dbReference>
<dbReference type="STRING" id="7868.ENSCMIP00000014463"/>
<dbReference type="Proteomes" id="UP000314986">
    <property type="component" value="Unassembled WGS sequence"/>
</dbReference>
<dbReference type="GO" id="GO:0030246">
    <property type="term" value="F:carbohydrate binding"/>
    <property type="evidence" value="ECO:0007669"/>
    <property type="project" value="UniProtKB-KW"/>
</dbReference>
<organism evidence="10 11">
    <name type="scientific">Callorhinchus milii</name>
    <name type="common">Ghost shark</name>
    <dbReference type="NCBI Taxonomy" id="7868"/>
    <lineage>
        <taxon>Eukaryota</taxon>
        <taxon>Metazoa</taxon>
        <taxon>Chordata</taxon>
        <taxon>Craniata</taxon>
        <taxon>Vertebrata</taxon>
        <taxon>Chondrichthyes</taxon>
        <taxon>Holocephali</taxon>
        <taxon>Chimaeriformes</taxon>
        <taxon>Callorhinchidae</taxon>
        <taxon>Callorhinchus</taxon>
    </lineage>
</organism>
<feature type="chain" id="PRO_5021463423" evidence="8">
    <location>
        <begin position="29"/>
        <end position="293"/>
    </location>
</feature>
<keyword evidence="6" id="KW-0472">Membrane</keyword>
<evidence type="ECO:0000256" key="6">
    <source>
        <dbReference type="ARBA" id="ARBA00023136"/>
    </source>
</evidence>